<comment type="caution">
    <text evidence="1">The sequence shown here is derived from an EMBL/GenBank/DDBJ whole genome shotgun (WGS) entry which is preliminary data.</text>
</comment>
<protein>
    <submittedName>
        <fullName evidence="1">Uncharacterized protein</fullName>
    </submittedName>
</protein>
<accession>A0A0F9AQ00</accession>
<feature type="non-terminal residue" evidence="1">
    <location>
        <position position="207"/>
    </location>
</feature>
<sequence>MYEMKWLITILLVIAMSVSSSTLLTAQEAEPQSSSGGSITISSFTRPAISEGALNLNISKHNGAVWINSSLFNCEHKIPNYEKKALSFSSSIDTNKYNIIIEQNKYEYDFSNFVSIVPSDIIKELTEEIICDREPEVKGCKLDFGSVIYDLCDRNLTVSVEKSLDTKLNLTTITTILTTKELIDEDGKITYTTFNFRDPEIVVTNVS</sequence>
<gene>
    <name evidence="1" type="ORF">LCGC14_2545140</name>
</gene>
<organism evidence="1">
    <name type="scientific">marine sediment metagenome</name>
    <dbReference type="NCBI Taxonomy" id="412755"/>
    <lineage>
        <taxon>unclassified sequences</taxon>
        <taxon>metagenomes</taxon>
        <taxon>ecological metagenomes</taxon>
    </lineage>
</organism>
<dbReference type="AlphaFoldDB" id="A0A0F9AQ00"/>
<dbReference type="EMBL" id="LAZR01041626">
    <property type="protein sequence ID" value="KKL11505.1"/>
    <property type="molecule type" value="Genomic_DNA"/>
</dbReference>
<name>A0A0F9AQ00_9ZZZZ</name>
<reference evidence="1" key="1">
    <citation type="journal article" date="2015" name="Nature">
        <title>Complex archaea that bridge the gap between prokaryotes and eukaryotes.</title>
        <authorList>
            <person name="Spang A."/>
            <person name="Saw J.H."/>
            <person name="Jorgensen S.L."/>
            <person name="Zaremba-Niedzwiedzka K."/>
            <person name="Martijn J."/>
            <person name="Lind A.E."/>
            <person name="van Eijk R."/>
            <person name="Schleper C."/>
            <person name="Guy L."/>
            <person name="Ettema T.J."/>
        </authorList>
    </citation>
    <scope>NUCLEOTIDE SEQUENCE</scope>
</reference>
<evidence type="ECO:0000313" key="1">
    <source>
        <dbReference type="EMBL" id="KKL11505.1"/>
    </source>
</evidence>
<proteinExistence type="predicted"/>